<dbReference type="RefSeq" id="WP_110075816.1">
    <property type="nucleotide sequence ID" value="NZ_QGTT01000006.1"/>
</dbReference>
<gene>
    <name evidence="6" type="ORF">DET45_10622</name>
</gene>
<keyword evidence="4" id="KW-0812">Transmembrane</keyword>
<dbReference type="InterPro" id="IPR002123">
    <property type="entry name" value="Plipid/glycerol_acylTrfase"/>
</dbReference>
<dbReference type="GO" id="GO:0003841">
    <property type="term" value="F:1-acylglycerol-3-phosphate O-acyltransferase activity"/>
    <property type="evidence" value="ECO:0007669"/>
    <property type="project" value="TreeGrafter"/>
</dbReference>
<feature type="transmembrane region" description="Helical" evidence="4">
    <location>
        <begin position="74"/>
        <end position="92"/>
    </location>
</feature>
<evidence type="ECO:0000313" key="7">
    <source>
        <dbReference type="Proteomes" id="UP000246964"/>
    </source>
</evidence>
<keyword evidence="4" id="KW-0472">Membrane</keyword>
<evidence type="ECO:0000259" key="5">
    <source>
        <dbReference type="SMART" id="SM00563"/>
    </source>
</evidence>
<proteinExistence type="predicted"/>
<dbReference type="AlphaFoldDB" id="A0A317QBJ8"/>
<dbReference type="GO" id="GO:0006654">
    <property type="term" value="P:phosphatidic acid biosynthetic process"/>
    <property type="evidence" value="ECO:0007669"/>
    <property type="project" value="TreeGrafter"/>
</dbReference>
<dbReference type="PANTHER" id="PTHR10434">
    <property type="entry name" value="1-ACYL-SN-GLYCEROL-3-PHOSPHATE ACYLTRANSFERASE"/>
    <property type="match status" value="1"/>
</dbReference>
<keyword evidence="3 6" id="KW-0012">Acyltransferase</keyword>
<protein>
    <submittedName>
        <fullName evidence="6">1-acyl-sn-glycerol-3-phosphate acyltransferase</fullName>
    </submittedName>
</protein>
<organism evidence="6 7">
    <name type="scientific">Pseudidiomarina maritima</name>
    <dbReference type="NCBI Taxonomy" id="519453"/>
    <lineage>
        <taxon>Bacteria</taxon>
        <taxon>Pseudomonadati</taxon>
        <taxon>Pseudomonadota</taxon>
        <taxon>Gammaproteobacteria</taxon>
        <taxon>Alteromonadales</taxon>
        <taxon>Idiomarinaceae</taxon>
        <taxon>Pseudidiomarina</taxon>
    </lineage>
</organism>
<keyword evidence="2 6" id="KW-0808">Transferase</keyword>
<evidence type="ECO:0000256" key="1">
    <source>
        <dbReference type="ARBA" id="ARBA00005189"/>
    </source>
</evidence>
<dbReference type="PANTHER" id="PTHR10434:SF9">
    <property type="entry name" value="PHOSPHOLIPID_GLYCEROL ACYLTRANSFERASE DOMAIN-CONTAINING PROTEIN"/>
    <property type="match status" value="1"/>
</dbReference>
<feature type="domain" description="Phospholipid/glycerol acyltransferase" evidence="5">
    <location>
        <begin position="62"/>
        <end position="174"/>
    </location>
</feature>
<evidence type="ECO:0000256" key="2">
    <source>
        <dbReference type="ARBA" id="ARBA00022679"/>
    </source>
</evidence>
<dbReference type="SMART" id="SM00563">
    <property type="entry name" value="PlsC"/>
    <property type="match status" value="1"/>
</dbReference>
<reference evidence="6 7" key="1">
    <citation type="submission" date="2018-05" db="EMBL/GenBank/DDBJ databases">
        <title>Freshwater and sediment microbial communities from various areas in North America, analyzing microbe dynamics in response to fracking.</title>
        <authorList>
            <person name="Lamendella R."/>
        </authorList>
    </citation>
    <scope>NUCLEOTIDE SEQUENCE [LARGE SCALE GENOMIC DNA]</scope>
    <source>
        <strain evidence="6 7">125B1</strain>
    </source>
</reference>
<dbReference type="OrthoDB" id="9796839at2"/>
<accession>A0A317QBJ8</accession>
<comment type="pathway">
    <text evidence="1">Lipid metabolism.</text>
</comment>
<dbReference type="STRING" id="519453.SAMN04488070_2163"/>
<keyword evidence="7" id="KW-1185">Reference proteome</keyword>
<comment type="caution">
    <text evidence="6">The sequence shown here is derived from an EMBL/GenBank/DDBJ whole genome shotgun (WGS) entry which is preliminary data.</text>
</comment>
<keyword evidence="4" id="KW-1133">Transmembrane helix</keyword>
<dbReference type="Proteomes" id="UP000246964">
    <property type="component" value="Unassembled WGS sequence"/>
</dbReference>
<evidence type="ECO:0000256" key="3">
    <source>
        <dbReference type="ARBA" id="ARBA00023315"/>
    </source>
</evidence>
<evidence type="ECO:0000256" key="4">
    <source>
        <dbReference type="SAM" id="Phobius"/>
    </source>
</evidence>
<dbReference type="Pfam" id="PF01553">
    <property type="entry name" value="Acyltransferase"/>
    <property type="match status" value="1"/>
</dbReference>
<sequence length="212" mass="23282">MTDLTVTKPTAADEQPTSIPASIRGDFPLRGNGFSRWVGRVGLRLLGGWQVIGDLPQVRKGIFPVAPHTSNWDFFIGVFGMLALGLNLSYLGKHTIFRFPVNGMLRWLGGIPVDRRAAHGVVGEMVEQFQQREHLILALSPEGTRTKVTEWKKGFLHMAKAAQVPVIPVALDFSRKVIEITPAYMVTGDIDSELAKVKAKLAHAVGKNPQHA</sequence>
<dbReference type="EMBL" id="QGTT01000006">
    <property type="protein sequence ID" value="PWW13309.1"/>
    <property type="molecule type" value="Genomic_DNA"/>
</dbReference>
<name>A0A317QBJ8_9GAMM</name>
<evidence type="ECO:0000313" key="6">
    <source>
        <dbReference type="EMBL" id="PWW13309.1"/>
    </source>
</evidence>
<dbReference type="SUPFAM" id="SSF69593">
    <property type="entry name" value="Glycerol-3-phosphate (1)-acyltransferase"/>
    <property type="match status" value="1"/>
</dbReference>